<dbReference type="GO" id="GO:0006814">
    <property type="term" value="P:sodium ion transport"/>
    <property type="evidence" value="ECO:0007669"/>
    <property type="project" value="InterPro"/>
</dbReference>
<dbReference type="CDD" id="cd17332">
    <property type="entry name" value="MFS_MelB_like"/>
    <property type="match status" value="1"/>
</dbReference>
<feature type="transmembrane region" description="Helical" evidence="2">
    <location>
        <begin position="441"/>
        <end position="460"/>
    </location>
</feature>
<name>A0A1H4AI73_9BACT</name>
<feature type="transmembrane region" description="Helical" evidence="2">
    <location>
        <begin position="110"/>
        <end position="132"/>
    </location>
</feature>
<dbReference type="Pfam" id="PF13347">
    <property type="entry name" value="MFS_2"/>
    <property type="match status" value="1"/>
</dbReference>
<evidence type="ECO:0000256" key="2">
    <source>
        <dbReference type="SAM" id="Phobius"/>
    </source>
</evidence>
<evidence type="ECO:0000313" key="3">
    <source>
        <dbReference type="EMBL" id="SEA35448.1"/>
    </source>
</evidence>
<evidence type="ECO:0000256" key="1">
    <source>
        <dbReference type="ARBA" id="ARBA00009617"/>
    </source>
</evidence>
<feature type="transmembrane region" description="Helical" evidence="2">
    <location>
        <begin position="403"/>
        <end position="421"/>
    </location>
</feature>
<accession>A0A1H4AI73</accession>
<organism evidence="3 4">
    <name type="scientific">Alistipes timonensis JC136</name>
    <dbReference type="NCBI Taxonomy" id="1033731"/>
    <lineage>
        <taxon>Bacteria</taxon>
        <taxon>Pseudomonadati</taxon>
        <taxon>Bacteroidota</taxon>
        <taxon>Bacteroidia</taxon>
        <taxon>Bacteroidales</taxon>
        <taxon>Rikenellaceae</taxon>
        <taxon>Alistipes</taxon>
    </lineage>
</organism>
<feature type="transmembrane region" description="Helical" evidence="2">
    <location>
        <begin position="253"/>
        <end position="278"/>
    </location>
</feature>
<keyword evidence="2" id="KW-0812">Transmembrane</keyword>
<dbReference type="InterPro" id="IPR039672">
    <property type="entry name" value="MFS_2"/>
</dbReference>
<dbReference type="PANTHER" id="PTHR11328:SF24">
    <property type="entry name" value="MAJOR FACILITATOR SUPERFAMILY (MFS) PROFILE DOMAIN-CONTAINING PROTEIN"/>
    <property type="match status" value="1"/>
</dbReference>
<feature type="transmembrane region" description="Helical" evidence="2">
    <location>
        <begin position="152"/>
        <end position="176"/>
    </location>
</feature>
<dbReference type="RefSeq" id="WP_010261210.1">
    <property type="nucleotide sequence ID" value="NZ_CAEG01000010.1"/>
</dbReference>
<feature type="transmembrane region" description="Helical" evidence="2">
    <location>
        <begin position="78"/>
        <end position="98"/>
    </location>
</feature>
<dbReference type="NCBIfam" id="TIGR00792">
    <property type="entry name" value="gph"/>
    <property type="match status" value="1"/>
</dbReference>
<dbReference type="STRING" id="1033731.SAMN05444145_10318"/>
<protein>
    <submittedName>
        <fullName evidence="3">Glycoside/pentoside/hexuronide:cation symporter, GPH family</fullName>
    </submittedName>
</protein>
<dbReference type="GO" id="GO:0005886">
    <property type="term" value="C:plasma membrane"/>
    <property type="evidence" value="ECO:0007669"/>
    <property type="project" value="TreeGrafter"/>
</dbReference>
<reference evidence="3 4" key="1">
    <citation type="submission" date="2016-10" db="EMBL/GenBank/DDBJ databases">
        <authorList>
            <person name="de Groot N.N."/>
        </authorList>
    </citation>
    <scope>NUCLEOTIDE SEQUENCE [LARGE SCALE GENOMIC DNA]</scope>
    <source>
        <strain evidence="3 4">DSM 25383</strain>
    </source>
</reference>
<dbReference type="PANTHER" id="PTHR11328">
    <property type="entry name" value="MAJOR FACILITATOR SUPERFAMILY DOMAIN-CONTAINING PROTEIN"/>
    <property type="match status" value="1"/>
</dbReference>
<gene>
    <name evidence="3" type="ORF">SAMN05444145_10318</name>
</gene>
<comment type="similarity">
    <text evidence="1">Belongs to the sodium:galactoside symporter (TC 2.A.2) family.</text>
</comment>
<keyword evidence="4" id="KW-1185">Reference proteome</keyword>
<feature type="transmembrane region" description="Helical" evidence="2">
    <location>
        <begin position="350"/>
        <end position="371"/>
    </location>
</feature>
<dbReference type="InterPro" id="IPR001927">
    <property type="entry name" value="Na/Gal_symport"/>
</dbReference>
<dbReference type="SUPFAM" id="SSF103473">
    <property type="entry name" value="MFS general substrate transporter"/>
    <property type="match status" value="1"/>
</dbReference>
<dbReference type="Proteomes" id="UP000183253">
    <property type="component" value="Unassembled WGS sequence"/>
</dbReference>
<dbReference type="GO" id="GO:0015293">
    <property type="term" value="F:symporter activity"/>
    <property type="evidence" value="ECO:0007669"/>
    <property type="project" value="InterPro"/>
</dbReference>
<dbReference type="EMBL" id="FNRI01000003">
    <property type="protein sequence ID" value="SEA35448.1"/>
    <property type="molecule type" value="Genomic_DNA"/>
</dbReference>
<keyword evidence="2" id="KW-1133">Transmembrane helix</keyword>
<feature type="transmembrane region" description="Helical" evidence="2">
    <location>
        <begin position="298"/>
        <end position="319"/>
    </location>
</feature>
<feature type="transmembrane region" description="Helical" evidence="2">
    <location>
        <begin position="200"/>
        <end position="221"/>
    </location>
</feature>
<sequence>MKDSVTFREKIGYGFGDMASSMFWKIFGMYLLFFYTKVFGITPAAAGTMFLVTRIWDSLNDPIMGLLADRTRSRWGRYRPYLLWGALPFAAIGVLTFWTPDFGMTGKLVWAYVTYTAMMMVYTLVNVPYASLLGVMTPDTKLRNTFSSYRMFFAYVGSLVTFMLLQPMVDFFAGWLGGGEADVLNESVAGSDVAISGMPEAWTCAVTVIGGLCALLFWLCFRWTRERIRVDDSQHAKGSVGRDLKSLARNAPWWILLVAGVAVLLFNSIRDGVAIFYFTDYVRSAYKLPHLGWTLGTLYLLLGQLGNMAGVALAVPLAARIGKKGAFAAAMGAAAVLSLFFFRLEPSELGWLFTLQALVSVAAGVVLPLLWSMYADIVDYEEYRSGRRPTGLILSSSSMSQKLGWALGGAVTGWLLTAFGYDQSAAVQSGEAIAGVRMMMSWLPASGCLLAAAAVLFYPLGEKRMERITAELALRRKTNE</sequence>
<dbReference type="Gene3D" id="1.20.1250.20">
    <property type="entry name" value="MFS general substrate transporter like domains"/>
    <property type="match status" value="2"/>
</dbReference>
<keyword evidence="2" id="KW-0472">Membrane</keyword>
<feature type="transmembrane region" description="Helical" evidence="2">
    <location>
        <begin position="326"/>
        <end position="344"/>
    </location>
</feature>
<proteinExistence type="inferred from homology"/>
<dbReference type="InterPro" id="IPR036259">
    <property type="entry name" value="MFS_trans_sf"/>
</dbReference>
<dbReference type="AlphaFoldDB" id="A0A1H4AI73"/>
<evidence type="ECO:0000313" key="4">
    <source>
        <dbReference type="Proteomes" id="UP000183253"/>
    </source>
</evidence>
<dbReference type="OrthoDB" id="9764596at2"/>
<dbReference type="GO" id="GO:0008643">
    <property type="term" value="P:carbohydrate transport"/>
    <property type="evidence" value="ECO:0007669"/>
    <property type="project" value="InterPro"/>
</dbReference>